<feature type="region of interest" description="Disordered" evidence="1">
    <location>
        <begin position="173"/>
        <end position="200"/>
    </location>
</feature>
<protein>
    <submittedName>
        <fullName evidence="2">Uncharacterized protein</fullName>
    </submittedName>
</protein>
<dbReference type="AlphaFoldDB" id="A0AA36M315"/>
<evidence type="ECO:0000256" key="1">
    <source>
        <dbReference type="SAM" id="MobiDB-lite"/>
    </source>
</evidence>
<sequence length="200" mass="22887">MKDFQRLDLVVVIHEARTVDTDARRWLRDIPLRIFTSVTPEVVEVYHSQFNKTQKFICVSHFLYTAQNLLARTVMSAHLIDRLNIEIQSFAGNTAVCRSDVSRYINYYMKKYADTIDWNVFQEVSSKESKDDHIHFTGFEKLASASEAPIPLAHTDQRPPKVKLNVLGCSSKPVGDSCSSLVKSRVDEETEPEATETQLY</sequence>
<proteinExistence type="predicted"/>
<dbReference type="EMBL" id="CATQJL010000112">
    <property type="protein sequence ID" value="CAJ0595821.1"/>
    <property type="molecule type" value="Genomic_DNA"/>
</dbReference>
<evidence type="ECO:0000313" key="2">
    <source>
        <dbReference type="EMBL" id="CAJ0595821.1"/>
    </source>
</evidence>
<gene>
    <name evidence="2" type="ORF">CYNAS_LOCUS7804</name>
</gene>
<keyword evidence="3" id="KW-1185">Reference proteome</keyword>
<organism evidence="2 3">
    <name type="scientific">Cylicocyclus nassatus</name>
    <name type="common">Nematode worm</name>
    <dbReference type="NCBI Taxonomy" id="53992"/>
    <lineage>
        <taxon>Eukaryota</taxon>
        <taxon>Metazoa</taxon>
        <taxon>Ecdysozoa</taxon>
        <taxon>Nematoda</taxon>
        <taxon>Chromadorea</taxon>
        <taxon>Rhabditida</taxon>
        <taxon>Rhabditina</taxon>
        <taxon>Rhabditomorpha</taxon>
        <taxon>Strongyloidea</taxon>
        <taxon>Strongylidae</taxon>
        <taxon>Cylicocyclus</taxon>
    </lineage>
</organism>
<name>A0AA36M315_CYLNA</name>
<reference evidence="2" key="1">
    <citation type="submission" date="2023-07" db="EMBL/GenBank/DDBJ databases">
        <authorList>
            <consortium name="CYATHOMIX"/>
        </authorList>
    </citation>
    <scope>NUCLEOTIDE SEQUENCE</scope>
    <source>
        <strain evidence="2">N/A</strain>
    </source>
</reference>
<accession>A0AA36M315</accession>
<evidence type="ECO:0000313" key="3">
    <source>
        <dbReference type="Proteomes" id="UP001176961"/>
    </source>
</evidence>
<comment type="caution">
    <text evidence="2">The sequence shown here is derived from an EMBL/GenBank/DDBJ whole genome shotgun (WGS) entry which is preliminary data.</text>
</comment>
<dbReference type="Proteomes" id="UP001176961">
    <property type="component" value="Unassembled WGS sequence"/>
</dbReference>